<dbReference type="AlphaFoldDB" id="A0A0K0EJN4"/>
<evidence type="ECO:0000313" key="2">
    <source>
        <dbReference type="WBParaSite" id="SSTP_0000967500.1"/>
    </source>
</evidence>
<feature type="transmembrane region" description="Helical" evidence="1">
    <location>
        <begin position="12"/>
        <end position="29"/>
    </location>
</feature>
<proteinExistence type="predicted"/>
<accession>A0A0K0EJN4</accession>
<reference evidence="2" key="1">
    <citation type="submission" date="2015-08" db="UniProtKB">
        <authorList>
            <consortium name="WormBaseParasite"/>
        </authorList>
    </citation>
    <scope>IDENTIFICATION</scope>
</reference>
<dbReference type="WBParaSite" id="SSTP_0000967500.1">
    <property type="protein sequence ID" value="SSTP_0000967500.1"/>
    <property type="gene ID" value="SSTP_0000967500"/>
</dbReference>
<protein>
    <submittedName>
        <fullName evidence="2">Ovule protein</fullName>
    </submittedName>
</protein>
<organism evidence="2">
    <name type="scientific">Strongyloides stercoralis</name>
    <name type="common">Threadworm</name>
    <dbReference type="NCBI Taxonomy" id="6248"/>
    <lineage>
        <taxon>Eukaryota</taxon>
        <taxon>Metazoa</taxon>
        <taxon>Ecdysozoa</taxon>
        <taxon>Nematoda</taxon>
        <taxon>Chromadorea</taxon>
        <taxon>Rhabditida</taxon>
        <taxon>Tylenchina</taxon>
        <taxon>Panagrolaimomorpha</taxon>
        <taxon>Strongyloidoidea</taxon>
        <taxon>Strongyloididae</taxon>
        <taxon>Strongyloides</taxon>
    </lineage>
</organism>
<keyword evidence="1" id="KW-0812">Transmembrane</keyword>
<feature type="transmembrane region" description="Helical" evidence="1">
    <location>
        <begin position="49"/>
        <end position="67"/>
    </location>
</feature>
<keyword evidence="1" id="KW-1133">Transmembrane helix</keyword>
<sequence length="94" mass="11433">MFQKSIEVYRNEFYVFTTLKVYIFFYHMLCWRHATKMKVKLPKACFSKLYSSRQLGLLLVITLGFFYKYASIGKFRKYCFYSTDVNQHRKKHVG</sequence>
<evidence type="ECO:0000256" key="1">
    <source>
        <dbReference type="SAM" id="Phobius"/>
    </source>
</evidence>
<keyword evidence="1" id="KW-0472">Membrane</keyword>
<name>A0A0K0EJN4_STRER</name>